<reference evidence="2 3" key="1">
    <citation type="submission" date="2016-09" db="EMBL/GenBank/DDBJ databases">
        <title>genome sequence of Mycobacterium sp. 739 SCH.</title>
        <authorList>
            <person name="Greninger A.L."/>
            <person name="Qin X."/>
            <person name="Jerome K."/>
            <person name="Vora S."/>
            <person name="Quinn K."/>
        </authorList>
    </citation>
    <scope>NUCLEOTIDE SEQUENCE [LARGE SCALE GENOMIC DNA]</scope>
    <source>
        <strain evidence="2 3">SCH</strain>
    </source>
</reference>
<evidence type="ECO:0000313" key="2">
    <source>
        <dbReference type="EMBL" id="OFJ52616.1"/>
    </source>
</evidence>
<dbReference type="AlphaFoldDB" id="A0A1E8Q2J7"/>
<keyword evidence="3" id="KW-1185">Reference proteome</keyword>
<feature type="compositionally biased region" description="Low complexity" evidence="1">
    <location>
        <begin position="341"/>
        <end position="354"/>
    </location>
</feature>
<gene>
    <name evidence="2" type="ORF">BEL07_16690</name>
</gene>
<proteinExistence type="predicted"/>
<name>A0A1E8Q2J7_9MYCO</name>
<feature type="region of interest" description="Disordered" evidence="1">
    <location>
        <begin position="341"/>
        <end position="451"/>
    </location>
</feature>
<evidence type="ECO:0000313" key="3">
    <source>
        <dbReference type="Proteomes" id="UP000178953"/>
    </source>
</evidence>
<feature type="compositionally biased region" description="Low complexity" evidence="1">
    <location>
        <begin position="375"/>
        <end position="385"/>
    </location>
</feature>
<dbReference type="EMBL" id="MCHX01000037">
    <property type="protein sequence ID" value="OFJ52616.1"/>
    <property type="molecule type" value="Genomic_DNA"/>
</dbReference>
<comment type="caution">
    <text evidence="2">The sequence shown here is derived from an EMBL/GenBank/DDBJ whole genome shotgun (WGS) entry which is preliminary data.</text>
</comment>
<organism evidence="2 3">
    <name type="scientific">Mycolicibacterium grossiae</name>
    <dbReference type="NCBI Taxonomy" id="1552759"/>
    <lineage>
        <taxon>Bacteria</taxon>
        <taxon>Bacillati</taxon>
        <taxon>Actinomycetota</taxon>
        <taxon>Actinomycetes</taxon>
        <taxon>Mycobacteriales</taxon>
        <taxon>Mycobacteriaceae</taxon>
        <taxon>Mycolicibacterium</taxon>
    </lineage>
</organism>
<accession>A0A1E8Q2J7</accession>
<protein>
    <submittedName>
        <fullName evidence="2">Uncharacterized protein</fullName>
    </submittedName>
</protein>
<evidence type="ECO:0000256" key="1">
    <source>
        <dbReference type="SAM" id="MobiDB-lite"/>
    </source>
</evidence>
<feature type="compositionally biased region" description="Gly residues" evidence="1">
    <location>
        <begin position="422"/>
        <end position="451"/>
    </location>
</feature>
<sequence>MLIAGYGSLPAESLPAPVQRDVQPTANFSFARLFPFAVAPTPSTSSVGVGSVSTVVDDVSATVRGTLRSLNQFGPASLALDSVRYGDAHLPPAGSTAGTANITSMDQWVAGITGLASSRGALGFTENGVSYDPYVATHAGVLQTANQFGPAVFNLNVLKAIGFTQAPTGQTGVNGQPDNFSSVDIGRWSAGIPGVIMNSGTTGFVTYQDFANGPFFDYRVAGLQTSTQIGSQTFDVGLLPFISTGLLLPPTLSFGLAPDMTAVNTPFLPSTPPTPGIVQPFGGLVVPPAVTAPLPAPAPVAPVAPAPAPVAPAAPAVLVAAATEPEVAEPAARVATVAEAPAEAPAASASTTRATTEKPKPVIPGVNGAPLAKPSTSASSSTGASKPFDPFKGVNDMISNGIGALTGARSTAPSGSASAGGQDAGGSGTSSAGGAGSSSTGSSGGAGSSGD</sequence>
<feature type="compositionally biased region" description="Low complexity" evidence="1">
    <location>
        <begin position="406"/>
        <end position="421"/>
    </location>
</feature>
<dbReference type="Proteomes" id="UP000178953">
    <property type="component" value="Unassembled WGS sequence"/>
</dbReference>